<keyword evidence="1" id="KW-0732">Signal</keyword>
<dbReference type="InterPro" id="IPR008979">
    <property type="entry name" value="Galactose-bd-like_sf"/>
</dbReference>
<dbReference type="Gene3D" id="2.115.10.20">
    <property type="entry name" value="Glycosyl hydrolase domain, family 43"/>
    <property type="match status" value="2"/>
</dbReference>
<feature type="chain" id="PRO_5040765559" description="Carbohydrate binding protein" evidence="1">
    <location>
        <begin position="32"/>
        <end position="653"/>
    </location>
</feature>
<proteinExistence type="predicted"/>
<evidence type="ECO:0000256" key="1">
    <source>
        <dbReference type="SAM" id="SignalP"/>
    </source>
</evidence>
<feature type="signal peptide" evidence="1">
    <location>
        <begin position="1"/>
        <end position="31"/>
    </location>
</feature>
<organism evidence="2 3">
    <name type="scientific">Dactylosporangium matsuzakiense</name>
    <dbReference type="NCBI Taxonomy" id="53360"/>
    <lineage>
        <taxon>Bacteria</taxon>
        <taxon>Bacillati</taxon>
        <taxon>Actinomycetota</taxon>
        <taxon>Actinomycetes</taxon>
        <taxon>Micromonosporales</taxon>
        <taxon>Micromonosporaceae</taxon>
        <taxon>Dactylosporangium</taxon>
    </lineage>
</organism>
<keyword evidence="3" id="KW-1185">Reference proteome</keyword>
<reference evidence="2" key="2">
    <citation type="submission" date="2023-01" db="EMBL/GenBank/DDBJ databases">
        <authorList>
            <person name="Sun Q."/>
            <person name="Evtushenko L."/>
        </authorList>
    </citation>
    <scope>NUCLEOTIDE SEQUENCE</scope>
    <source>
        <strain evidence="2">VKM Ac-1321</strain>
    </source>
</reference>
<sequence>MLPRVKRSIALSVAGLVALALVPLGSSPAAGGPLPDPAVAVDGNLLANPSFDVGDQALHPVGWTMTKSGANDAILISTEANRHGGWEALRVTDATQADNIYVRHYVGAYGGVSYTAKAWFKGASGTEASLYLEFYDAANARIGVSQTTPAFSTSWQQATVTLTAPVGTVHAAVLIYSGTNVQGVTYVDDASLVAAAPAYSAALGTTRELFTDDYRIESAVNVGRKVHPAVKRATPVIVPDQPWESSDYIYGSVVTGSPGAAYKMWYTCYNATLAYLLCYATSTDGVTWTKPNLGKYTFEGSTANNIVGDKGGTVIYDAAATDPARRYKMLTYIAADATHATMGYYAFFSPDGITWTQFGTAPVLPYGDVSNVSLDAARNRFIATTKQRTVDISASPGTNDRMAWVSTSSDFVTWSAPRMAVEGDYRDDEAARGAGGLESQVYGMPVYPYEGVYLAMPWMFTIVDSGANNAGSGPIVPQLATSRDQDLLRWSRPARDPVLPLGDPGAWDDSMIFTSSTLQTTASTVSVYYGGFNVDHGGGPGQTAKIGLATWRRDGFVSLRNAGDEPGTVTTKPVSFTGSALHLNTAVMSGGLVKVEVLNSSGTVVATANPVTGDQLDATVTWASGVPLSSLAGQQVRFRFTVDGADLYSYWVA</sequence>
<evidence type="ECO:0000313" key="2">
    <source>
        <dbReference type="EMBL" id="GLL04548.1"/>
    </source>
</evidence>
<reference evidence="2" key="1">
    <citation type="journal article" date="2014" name="Int. J. Syst. Evol. Microbiol.">
        <title>Complete genome sequence of Corynebacterium casei LMG S-19264T (=DSM 44701T), isolated from a smear-ripened cheese.</title>
        <authorList>
            <consortium name="US DOE Joint Genome Institute (JGI-PGF)"/>
            <person name="Walter F."/>
            <person name="Albersmeier A."/>
            <person name="Kalinowski J."/>
            <person name="Ruckert C."/>
        </authorList>
    </citation>
    <scope>NUCLEOTIDE SEQUENCE</scope>
    <source>
        <strain evidence="2">VKM Ac-1321</strain>
    </source>
</reference>
<dbReference type="SUPFAM" id="SSF49785">
    <property type="entry name" value="Galactose-binding domain-like"/>
    <property type="match status" value="1"/>
</dbReference>
<evidence type="ECO:0008006" key="4">
    <source>
        <dbReference type="Google" id="ProtNLM"/>
    </source>
</evidence>
<comment type="caution">
    <text evidence="2">The sequence shown here is derived from an EMBL/GenBank/DDBJ whole genome shotgun (WGS) entry which is preliminary data.</text>
</comment>
<dbReference type="EMBL" id="BSFP01000046">
    <property type="protein sequence ID" value="GLL04548.1"/>
    <property type="molecule type" value="Genomic_DNA"/>
</dbReference>
<name>A0A9W6KNT5_9ACTN</name>
<accession>A0A9W6KNT5</accession>
<dbReference type="InterPro" id="IPR023296">
    <property type="entry name" value="Glyco_hydro_beta-prop_sf"/>
</dbReference>
<dbReference type="AlphaFoldDB" id="A0A9W6KNT5"/>
<protein>
    <recommendedName>
        <fullName evidence="4">Carbohydrate binding protein</fullName>
    </recommendedName>
</protein>
<dbReference type="Proteomes" id="UP001143480">
    <property type="component" value="Unassembled WGS sequence"/>
</dbReference>
<dbReference type="Gene3D" id="2.60.120.260">
    <property type="entry name" value="Galactose-binding domain-like"/>
    <property type="match status" value="1"/>
</dbReference>
<dbReference type="SUPFAM" id="SSF75005">
    <property type="entry name" value="Arabinanase/levansucrase/invertase"/>
    <property type="match status" value="2"/>
</dbReference>
<gene>
    <name evidence="2" type="ORF">GCM10017581_062950</name>
</gene>
<evidence type="ECO:0000313" key="3">
    <source>
        <dbReference type="Proteomes" id="UP001143480"/>
    </source>
</evidence>